<evidence type="ECO:0000313" key="4">
    <source>
        <dbReference type="EMBL" id="CAD6269147.1"/>
    </source>
</evidence>
<organism evidence="4 5">
    <name type="scientific">Miscanthus lutarioriparius</name>
    <dbReference type="NCBI Taxonomy" id="422564"/>
    <lineage>
        <taxon>Eukaryota</taxon>
        <taxon>Viridiplantae</taxon>
        <taxon>Streptophyta</taxon>
        <taxon>Embryophyta</taxon>
        <taxon>Tracheophyta</taxon>
        <taxon>Spermatophyta</taxon>
        <taxon>Magnoliopsida</taxon>
        <taxon>Liliopsida</taxon>
        <taxon>Poales</taxon>
        <taxon>Poaceae</taxon>
        <taxon>PACMAD clade</taxon>
        <taxon>Panicoideae</taxon>
        <taxon>Andropogonodae</taxon>
        <taxon>Andropogoneae</taxon>
        <taxon>Saccharinae</taxon>
        <taxon>Miscanthus</taxon>
    </lineage>
</organism>
<name>A0A811RGZ8_9POAL</name>
<feature type="compositionally biased region" description="Low complexity" evidence="2">
    <location>
        <begin position="30"/>
        <end position="44"/>
    </location>
</feature>
<dbReference type="OrthoDB" id="646838at2759"/>
<dbReference type="PRINTS" id="PR00834">
    <property type="entry name" value="PROTEASES2C"/>
</dbReference>
<protein>
    <recommendedName>
        <fullName evidence="3">PDZ domain-containing protein</fullName>
    </recommendedName>
</protein>
<dbReference type="PANTHER" id="PTHR47389:SF5">
    <property type="entry name" value="OS09G0436700 PROTEIN"/>
    <property type="match status" value="1"/>
</dbReference>
<dbReference type="SUPFAM" id="SSF50156">
    <property type="entry name" value="PDZ domain-like"/>
    <property type="match status" value="1"/>
</dbReference>
<reference evidence="4" key="1">
    <citation type="submission" date="2020-10" db="EMBL/GenBank/DDBJ databases">
        <authorList>
            <person name="Han B."/>
            <person name="Lu T."/>
            <person name="Zhao Q."/>
            <person name="Huang X."/>
            <person name="Zhao Y."/>
        </authorList>
    </citation>
    <scope>NUCLEOTIDE SEQUENCE</scope>
</reference>
<accession>A0A811RGZ8</accession>
<dbReference type="PROSITE" id="PS50106">
    <property type="entry name" value="PDZ"/>
    <property type="match status" value="1"/>
</dbReference>
<dbReference type="Proteomes" id="UP000604825">
    <property type="component" value="Unassembled WGS sequence"/>
</dbReference>
<dbReference type="InterPro" id="IPR043504">
    <property type="entry name" value="Peptidase_S1_PA_chymotrypsin"/>
</dbReference>
<evidence type="ECO:0000259" key="3">
    <source>
        <dbReference type="PROSITE" id="PS50106"/>
    </source>
</evidence>
<dbReference type="SMART" id="SM00228">
    <property type="entry name" value="PDZ"/>
    <property type="match status" value="1"/>
</dbReference>
<dbReference type="InterPro" id="IPR036034">
    <property type="entry name" value="PDZ_sf"/>
</dbReference>
<dbReference type="Gene3D" id="2.30.42.10">
    <property type="match status" value="1"/>
</dbReference>
<feature type="region of interest" description="Disordered" evidence="2">
    <location>
        <begin position="1"/>
        <end position="92"/>
    </location>
</feature>
<feature type="domain" description="PDZ" evidence="3">
    <location>
        <begin position="422"/>
        <end position="454"/>
    </location>
</feature>
<dbReference type="GO" id="GO:0006508">
    <property type="term" value="P:proteolysis"/>
    <property type="evidence" value="ECO:0007669"/>
    <property type="project" value="InterPro"/>
</dbReference>
<evidence type="ECO:0000256" key="2">
    <source>
        <dbReference type="SAM" id="MobiDB-lite"/>
    </source>
</evidence>
<dbReference type="InterPro" id="IPR001940">
    <property type="entry name" value="Peptidase_S1C"/>
</dbReference>
<comment type="similarity">
    <text evidence="1">Belongs to the peptidase S1C family.</text>
</comment>
<keyword evidence="5" id="KW-1185">Reference proteome</keyword>
<dbReference type="EMBL" id="CAJGYO010000014">
    <property type="protein sequence ID" value="CAD6269147.1"/>
    <property type="molecule type" value="Genomic_DNA"/>
</dbReference>
<dbReference type="GO" id="GO:0004252">
    <property type="term" value="F:serine-type endopeptidase activity"/>
    <property type="evidence" value="ECO:0007669"/>
    <property type="project" value="InterPro"/>
</dbReference>
<gene>
    <name evidence="4" type="ORF">NCGR_LOCUS52452</name>
</gene>
<dbReference type="PANTHER" id="PTHR47389">
    <property type="entry name" value="OS09G0436400 PROTEIN"/>
    <property type="match status" value="1"/>
</dbReference>
<evidence type="ECO:0000313" key="5">
    <source>
        <dbReference type="Proteomes" id="UP000604825"/>
    </source>
</evidence>
<sequence length="532" mass="57406">MAPTVPQEVESSGSRSTRRSYSARRPRGMPASAAAPSSPEEAAAGDSIGAQLVTPEPASASTAGGKALPASTAGGEELTAPASPAGGEEVEPMLEPEDTAAGAMLEPEDTAAAGAFLPNSSPLRMPYLLEQDSNGQLCEEQSPDPDPVLMEPYWKAEKEYFDKIAQITKLPTLDSDTATSPNIIQESEADTILKASEFVLGLSSYIDGELLRNCSGILMEWSKGAGTILTTSQLICSRSPNVDEWLGGESGDEYALNAEVRVQLLHKDDFGKGELMYLDKQYDFAVFRVLMDEPKKLPRFSNERFAQDVFLLGRYELNLQIGNGKVLSKGAGKFQHHHYMYTDGHISPFGAGGAVINFEGDVTGMITSSIHFIPSSIIRKCLEIWRTYSHVPRIHLGMKLFGIKCLNLVSKEKISRKYNVDAGLIVKEVSAESNAEKLGVRMGDIILSVNGEVIATAVELENKLLDISKALLEKGIVPGSGVDVTLALGVFNTTKCARGRILLRAKLSNDEEIIEEGCSVVSLKNLQLFVYG</sequence>
<dbReference type="Pfam" id="PF17820">
    <property type="entry name" value="PDZ_6"/>
    <property type="match status" value="1"/>
</dbReference>
<dbReference type="Gene3D" id="2.40.10.10">
    <property type="entry name" value="Trypsin-like serine proteases"/>
    <property type="match status" value="2"/>
</dbReference>
<comment type="caution">
    <text evidence="4">The sequence shown here is derived from an EMBL/GenBank/DDBJ whole genome shotgun (WGS) entry which is preliminary data.</text>
</comment>
<feature type="compositionally biased region" description="Basic residues" evidence="2">
    <location>
        <begin position="16"/>
        <end position="27"/>
    </location>
</feature>
<dbReference type="AlphaFoldDB" id="A0A811RGZ8"/>
<evidence type="ECO:0000256" key="1">
    <source>
        <dbReference type="ARBA" id="ARBA00010541"/>
    </source>
</evidence>
<dbReference type="InterPro" id="IPR001478">
    <property type="entry name" value="PDZ"/>
</dbReference>
<dbReference type="InterPro" id="IPR041489">
    <property type="entry name" value="PDZ_6"/>
</dbReference>
<dbReference type="SUPFAM" id="SSF50494">
    <property type="entry name" value="Trypsin-like serine proteases"/>
    <property type="match status" value="1"/>
</dbReference>
<proteinExistence type="inferred from homology"/>
<dbReference type="InterPro" id="IPR009003">
    <property type="entry name" value="Peptidase_S1_PA"/>
</dbReference>
<dbReference type="Pfam" id="PF13365">
    <property type="entry name" value="Trypsin_2"/>
    <property type="match status" value="1"/>
</dbReference>